<dbReference type="InParanoid" id="A0A2R5GN09"/>
<accession>A0A2R5GN09</accession>
<dbReference type="Proteomes" id="UP000241890">
    <property type="component" value="Unassembled WGS sequence"/>
</dbReference>
<evidence type="ECO:0000313" key="1">
    <source>
        <dbReference type="EMBL" id="GBG29254.1"/>
    </source>
</evidence>
<proteinExistence type="predicted"/>
<evidence type="ECO:0000313" key="2">
    <source>
        <dbReference type="Proteomes" id="UP000241890"/>
    </source>
</evidence>
<dbReference type="EMBL" id="BEYU01000054">
    <property type="protein sequence ID" value="GBG29254.1"/>
    <property type="molecule type" value="Genomic_DNA"/>
</dbReference>
<protein>
    <submittedName>
        <fullName evidence="1">Uncharacterized protein</fullName>
    </submittedName>
</protein>
<comment type="caution">
    <text evidence="1">The sequence shown here is derived from an EMBL/GenBank/DDBJ whole genome shotgun (WGS) entry which is preliminary data.</text>
</comment>
<dbReference type="AlphaFoldDB" id="A0A2R5GN09"/>
<gene>
    <name evidence="1" type="ORF">FCC1311_054762</name>
</gene>
<organism evidence="1 2">
    <name type="scientific">Hondaea fermentalgiana</name>
    <dbReference type="NCBI Taxonomy" id="2315210"/>
    <lineage>
        <taxon>Eukaryota</taxon>
        <taxon>Sar</taxon>
        <taxon>Stramenopiles</taxon>
        <taxon>Bigyra</taxon>
        <taxon>Labyrinthulomycetes</taxon>
        <taxon>Thraustochytrida</taxon>
        <taxon>Thraustochytriidae</taxon>
        <taxon>Hondaea</taxon>
    </lineage>
</organism>
<sequence length="879" mass="94596">MAAMDPRHNTEDADVEEQWRRLLGRFQDDLRAWSEAADTGAPTTDLEALVKKHMTTVENASDGDLGKCEPNVVASVCLGVGRLSEFLVSLPTDNFEVDARAWKVVTKLLQRHHARLAGVLEEAVLLDVALHALEDGLATLQMAADDPQGMGPKARTPLRSAKFIKASASRLAMVIRLSKKLQSLRDDPARASEELHFRVARTAVTLPTLTETAAQCQVSTPPASELVRQAADTIAHVLAATASPQFDFGILVLESLCRQRHVEAACTIWAKLAVTETAASASSKACDKSSTNTLARAIDALASLAARPGSLEAFSQLCHDKNIAKVADGVVSVFSVLTMDNGMDSMRKDRHMTSQECASPLDALLAAALSPCCPRQAFWAAAVLEKSTDRAHTKNLVQVTDALALCVARNMLRLAMSATRSTLFASKADKENGAAGGIFFGSFPTRKTPRPFYESLLAHLALCAGPQSFVASLLLNRFSGGGKASSLTMRDLCCARVLASLPRAKHPAADIAIIACSEIATSLLVTISKPVENKPALVEAKRLAQHALLGIIRILHFFSASSTHGPQLATLGAKILHTCSSNPASSKVSPLSVQNAVLLEVCDLMCVPEIARLLGPSQTRAMMLSLGKLARNIQDDAMSTRVAMKTRTTLAILALLAAAARFNSTALKDEAFVKHAHESWNVLLSSCTCDPVLLSLALAAFERFIKTLPSECTSQLASFLPTAHRDAFGKHLKRKRELVEAQESPLAASWLSQAAIATDWDLQAPYPAASLRKRQALPQRESALSAPHKAILRATLGALEIALIDSTSIAINCNISDSDISKASSSPKNEAFARFQTHLLALRQEWAHLRAAESEIANTDLQSRARTQVNQLLREFVPY</sequence>
<reference evidence="1 2" key="1">
    <citation type="submission" date="2017-12" db="EMBL/GenBank/DDBJ databases">
        <title>Sequencing, de novo assembly and annotation of complete genome of a new Thraustochytrid species, strain FCC1311.</title>
        <authorList>
            <person name="Sedici K."/>
            <person name="Godart F."/>
            <person name="Aiese Cigliano R."/>
            <person name="Sanseverino W."/>
            <person name="Barakat M."/>
            <person name="Ortet P."/>
            <person name="Marechal E."/>
            <person name="Cagnac O."/>
            <person name="Amato A."/>
        </authorList>
    </citation>
    <scope>NUCLEOTIDE SEQUENCE [LARGE SCALE GENOMIC DNA]</scope>
</reference>
<keyword evidence="2" id="KW-1185">Reference proteome</keyword>
<name>A0A2R5GN09_9STRA</name>